<name>A0ABP0SH76_9DINO</name>
<proteinExistence type="predicted"/>
<dbReference type="Proteomes" id="UP001642484">
    <property type="component" value="Unassembled WGS sequence"/>
</dbReference>
<evidence type="ECO:0008006" key="4">
    <source>
        <dbReference type="Google" id="ProtNLM"/>
    </source>
</evidence>
<feature type="compositionally biased region" description="Polar residues" evidence="1">
    <location>
        <begin position="113"/>
        <end position="123"/>
    </location>
</feature>
<organism evidence="2 3">
    <name type="scientific">Durusdinium trenchii</name>
    <dbReference type="NCBI Taxonomy" id="1381693"/>
    <lineage>
        <taxon>Eukaryota</taxon>
        <taxon>Sar</taxon>
        <taxon>Alveolata</taxon>
        <taxon>Dinophyceae</taxon>
        <taxon>Suessiales</taxon>
        <taxon>Symbiodiniaceae</taxon>
        <taxon>Durusdinium</taxon>
    </lineage>
</organism>
<feature type="region of interest" description="Disordered" evidence="1">
    <location>
        <begin position="104"/>
        <end position="125"/>
    </location>
</feature>
<protein>
    <recommendedName>
        <fullName evidence="4">Secreted protein</fullName>
    </recommendedName>
</protein>
<evidence type="ECO:0000313" key="3">
    <source>
        <dbReference type="Proteomes" id="UP001642484"/>
    </source>
</evidence>
<reference evidence="2 3" key="1">
    <citation type="submission" date="2024-02" db="EMBL/GenBank/DDBJ databases">
        <authorList>
            <person name="Chen Y."/>
            <person name="Shah S."/>
            <person name="Dougan E. K."/>
            <person name="Thang M."/>
            <person name="Chan C."/>
        </authorList>
    </citation>
    <scope>NUCLEOTIDE SEQUENCE [LARGE SCALE GENOMIC DNA]</scope>
</reference>
<dbReference type="EMBL" id="CAXAMN010027583">
    <property type="protein sequence ID" value="CAK9111631.1"/>
    <property type="molecule type" value="Genomic_DNA"/>
</dbReference>
<sequence length="151" mass="16581">MRERSRQVQGFLRLCFTSVGLPAPSCHPAVWYQQLGARGERSSSSSAVGDALQSSVGYRSFFLCVHCVHACFKQIPFTSTETLFFVGFNVNLHGQHGPWACPDLGRSPEPFLTPQQDRGSPQGSLVPLSTRFLRKVGASKSGPSLRQPRTD</sequence>
<comment type="caution">
    <text evidence="2">The sequence shown here is derived from an EMBL/GenBank/DDBJ whole genome shotgun (WGS) entry which is preliminary data.</text>
</comment>
<accession>A0ABP0SH76</accession>
<keyword evidence="3" id="KW-1185">Reference proteome</keyword>
<gene>
    <name evidence="2" type="ORF">CCMP2556_LOCUS51799</name>
</gene>
<evidence type="ECO:0000313" key="2">
    <source>
        <dbReference type="EMBL" id="CAK9111631.1"/>
    </source>
</evidence>
<evidence type="ECO:0000256" key="1">
    <source>
        <dbReference type="SAM" id="MobiDB-lite"/>
    </source>
</evidence>